<sequence length="176" mass="20188">MVGQVFVDESKAREYLLVAAVVLPGSMNTARKVVRDLTMPRQPRIHMKRESDARRRKILEAFVGLAPEVTVYRAGTAYRTELERRERCLRALVEDIARDRRTHLCLERDESLVQRDRRHLIEATRAAGCSESLAYRHESAAAEPLLALPDAIAWAWARGTSWRQRCEPVVNRVVDL</sequence>
<accession>A0AAV5P2G4</accession>
<protein>
    <recommendedName>
        <fullName evidence="5">DUF3800 domain-containing protein</fullName>
    </recommendedName>
</protein>
<proteinExistence type="predicted"/>
<dbReference type="EMBL" id="BSTG01000001">
    <property type="protein sequence ID" value="GLY55402.1"/>
    <property type="molecule type" value="Genomic_DNA"/>
</dbReference>
<evidence type="ECO:0000313" key="4">
    <source>
        <dbReference type="Proteomes" id="UP001165168"/>
    </source>
</evidence>
<gene>
    <name evidence="1" type="ORF">Ccel01_00040</name>
    <name evidence="2" type="ORF">FOG94_02810</name>
</gene>
<dbReference type="Proteomes" id="UP001165168">
    <property type="component" value="Unassembled WGS sequence"/>
</dbReference>
<keyword evidence="3" id="KW-1185">Reference proteome</keyword>
<name>A0AAV5P2G4_CELCE</name>
<organism evidence="1 4">
    <name type="scientific">Cellulosimicrobium cellulans</name>
    <name type="common">Arthrobacter luteus</name>
    <dbReference type="NCBI Taxonomy" id="1710"/>
    <lineage>
        <taxon>Bacteria</taxon>
        <taxon>Bacillati</taxon>
        <taxon>Actinomycetota</taxon>
        <taxon>Actinomycetes</taxon>
        <taxon>Micrococcales</taxon>
        <taxon>Promicromonosporaceae</taxon>
        <taxon>Cellulosimicrobium</taxon>
    </lineage>
</organism>
<dbReference type="EMBL" id="CP041694">
    <property type="protein sequence ID" value="QDP74220.1"/>
    <property type="molecule type" value="Genomic_DNA"/>
</dbReference>
<evidence type="ECO:0008006" key="5">
    <source>
        <dbReference type="Google" id="ProtNLM"/>
    </source>
</evidence>
<evidence type="ECO:0000313" key="1">
    <source>
        <dbReference type="EMBL" id="GLY55402.1"/>
    </source>
</evidence>
<reference evidence="1" key="2">
    <citation type="submission" date="2023-03" db="EMBL/GenBank/DDBJ databases">
        <title>Cellulosimicrobium cellulans NBRC 103059.</title>
        <authorList>
            <person name="Ichikawa N."/>
            <person name="Sato H."/>
            <person name="Tonouchi N."/>
        </authorList>
    </citation>
    <scope>NUCLEOTIDE SEQUENCE</scope>
    <source>
        <strain evidence="1">NBRC 103059</strain>
    </source>
</reference>
<reference evidence="2 3" key="1">
    <citation type="submission" date="2019-07" db="EMBL/GenBank/DDBJ databases">
        <title>Complete Genome Sequence and Methylome Analysis of Arthrobacter luteus NEB113.</title>
        <authorList>
            <person name="Fomenkov A."/>
            <person name="Anton B.P."/>
            <person name="Vincze T."/>
            <person name="Roberts R.J."/>
        </authorList>
    </citation>
    <scope>NUCLEOTIDE SEQUENCE [LARGE SCALE GENOMIC DNA]</scope>
    <source>
        <strain evidence="2 3">NEB113</strain>
    </source>
</reference>
<dbReference type="Proteomes" id="UP000319068">
    <property type="component" value="Chromosome"/>
</dbReference>
<dbReference type="AlphaFoldDB" id="A0AAV5P2G4"/>
<dbReference type="RefSeq" id="WP_086149571.1">
    <property type="nucleotide sequence ID" value="NZ_BSTG01000001.1"/>
</dbReference>
<evidence type="ECO:0000313" key="3">
    <source>
        <dbReference type="Proteomes" id="UP000319068"/>
    </source>
</evidence>
<evidence type="ECO:0000313" key="2">
    <source>
        <dbReference type="EMBL" id="QDP74220.1"/>
    </source>
</evidence>